<dbReference type="SUPFAM" id="SSF54427">
    <property type="entry name" value="NTF2-like"/>
    <property type="match status" value="1"/>
</dbReference>
<dbReference type="Proteomes" id="UP001139486">
    <property type="component" value="Unassembled WGS sequence"/>
</dbReference>
<reference evidence="2" key="1">
    <citation type="submission" date="2022-05" db="EMBL/GenBank/DDBJ databases">
        <title>Sphingomonas sp. strain RP10 Genome sequencing and assembly.</title>
        <authorList>
            <person name="Kim I."/>
        </authorList>
    </citation>
    <scope>NUCLEOTIDE SEQUENCE</scope>
    <source>
        <strain evidence="2">RP10</strain>
    </source>
</reference>
<dbReference type="CDD" id="cd00531">
    <property type="entry name" value="NTF2_like"/>
    <property type="match status" value="1"/>
</dbReference>
<dbReference type="InterPro" id="IPR037401">
    <property type="entry name" value="SnoaL-like"/>
</dbReference>
<dbReference type="AlphaFoldDB" id="A0A9X2HRJ5"/>
<evidence type="ECO:0000313" key="2">
    <source>
        <dbReference type="EMBL" id="MCP3735878.1"/>
    </source>
</evidence>
<evidence type="ECO:0000313" key="3">
    <source>
        <dbReference type="Proteomes" id="UP001139486"/>
    </source>
</evidence>
<accession>A0A9X2HRJ5</accession>
<feature type="domain" description="SnoaL-like" evidence="1">
    <location>
        <begin position="9"/>
        <end position="133"/>
    </location>
</feature>
<evidence type="ECO:0000259" key="1">
    <source>
        <dbReference type="Pfam" id="PF13577"/>
    </source>
</evidence>
<name>A0A9X2HRJ5_9SPHN</name>
<dbReference type="RefSeq" id="WP_254289874.1">
    <property type="nucleotide sequence ID" value="NZ_JAMLDY010000017.1"/>
</dbReference>
<organism evidence="2 3">
    <name type="scientific">Sphingomonas liriopis</name>
    <dbReference type="NCBI Taxonomy" id="2949094"/>
    <lineage>
        <taxon>Bacteria</taxon>
        <taxon>Pseudomonadati</taxon>
        <taxon>Pseudomonadota</taxon>
        <taxon>Alphaproteobacteria</taxon>
        <taxon>Sphingomonadales</taxon>
        <taxon>Sphingomonadaceae</taxon>
        <taxon>Sphingomonas</taxon>
    </lineage>
</organism>
<dbReference type="EMBL" id="JAMLDY010000017">
    <property type="protein sequence ID" value="MCP3735878.1"/>
    <property type="molecule type" value="Genomic_DNA"/>
</dbReference>
<gene>
    <name evidence="2" type="ORF">M9979_13460</name>
</gene>
<comment type="caution">
    <text evidence="2">The sequence shown here is derived from an EMBL/GenBank/DDBJ whole genome shotgun (WGS) entry which is preliminary data.</text>
</comment>
<dbReference type="Gene3D" id="3.10.450.50">
    <property type="match status" value="1"/>
</dbReference>
<dbReference type="InterPro" id="IPR032710">
    <property type="entry name" value="NTF2-like_dom_sf"/>
</dbReference>
<dbReference type="Pfam" id="PF13577">
    <property type="entry name" value="SnoaL_4"/>
    <property type="match status" value="1"/>
</dbReference>
<sequence length="154" mass="17224">MTDTVTLDMLLAERAIARGLSIFARTLDTKSWHRLSEVFAADIVFDYGDGQDRAGIVALEAHMRRFLDMCGPTQHLIGSLLIDVDGDTAVSRAYVQARHQRRDDPAGAIFDSTGEYVDRWRRHGEGWRIVRRDALWQMHSGDPAVLGAVESDLG</sequence>
<keyword evidence="3" id="KW-1185">Reference proteome</keyword>
<protein>
    <submittedName>
        <fullName evidence="2">Nuclear transport factor 2 family protein</fullName>
    </submittedName>
</protein>
<proteinExistence type="predicted"/>